<dbReference type="AlphaFoldDB" id="A0A1T4PV00"/>
<dbReference type="OrthoDB" id="2111097at2"/>
<comment type="subcellular location">
    <subcellularLocation>
        <location evidence="1 6">Cell membrane</location>
        <topology evidence="1 6">Multi-pass membrane protein</topology>
    </subcellularLocation>
</comment>
<dbReference type="RefSeq" id="WP_078810757.1">
    <property type="nucleotide sequence ID" value="NZ_FUWM01000021.1"/>
</dbReference>
<feature type="transmembrane region" description="Helical" evidence="6">
    <location>
        <begin position="262"/>
        <end position="281"/>
    </location>
</feature>
<dbReference type="GO" id="GO:0005886">
    <property type="term" value="C:plasma membrane"/>
    <property type="evidence" value="ECO:0007669"/>
    <property type="project" value="UniProtKB-SubCell"/>
</dbReference>
<evidence type="ECO:0000256" key="4">
    <source>
        <dbReference type="ARBA" id="ARBA00022989"/>
    </source>
</evidence>
<evidence type="ECO:0000256" key="5">
    <source>
        <dbReference type="ARBA" id="ARBA00023136"/>
    </source>
</evidence>
<reference evidence="8" key="1">
    <citation type="submission" date="2017-02" db="EMBL/GenBank/DDBJ databases">
        <authorList>
            <person name="Varghese N."/>
            <person name="Submissions S."/>
        </authorList>
    </citation>
    <scope>NUCLEOTIDE SEQUENCE [LARGE SCALE GENOMIC DNA]</scope>
    <source>
        <strain evidence="8">ATCC BAA-73</strain>
    </source>
</reference>
<evidence type="ECO:0000256" key="1">
    <source>
        <dbReference type="ARBA" id="ARBA00004651"/>
    </source>
</evidence>
<gene>
    <name evidence="6" type="primary">mprF</name>
    <name evidence="7" type="ORF">SAMN02745118_02324</name>
</gene>
<keyword evidence="6" id="KW-0046">Antibiotic resistance</keyword>
<name>A0A1T4PV00_9FIRM</name>
<dbReference type="EMBL" id="FUWM01000021">
    <property type="protein sequence ID" value="SJZ95186.1"/>
    <property type="molecule type" value="Genomic_DNA"/>
</dbReference>
<evidence type="ECO:0000256" key="3">
    <source>
        <dbReference type="ARBA" id="ARBA00022692"/>
    </source>
</evidence>
<evidence type="ECO:0000313" key="8">
    <source>
        <dbReference type="Proteomes" id="UP000190625"/>
    </source>
</evidence>
<dbReference type="GO" id="GO:0006629">
    <property type="term" value="P:lipid metabolic process"/>
    <property type="evidence" value="ECO:0007669"/>
    <property type="project" value="UniProtKB-KW"/>
</dbReference>
<feature type="transmembrane region" description="Helical" evidence="6">
    <location>
        <begin position="175"/>
        <end position="196"/>
    </location>
</feature>
<dbReference type="Pfam" id="PF03706">
    <property type="entry name" value="LPG_synthase_TM"/>
    <property type="match status" value="1"/>
</dbReference>
<dbReference type="GO" id="GO:0050071">
    <property type="term" value="F:phosphatidylglycerol lysyltransferase activity"/>
    <property type="evidence" value="ECO:0007669"/>
    <property type="project" value="UniProtKB-EC"/>
</dbReference>
<comment type="catalytic activity">
    <reaction evidence="6">
        <text>L-lysyl-tRNA(Lys) + a 1,2-diacyl-sn-glycero-3-phospho-(1'-sn-glycerol) = a 1,2-diacyl-sn-glycero-3-phospho-1'-(3'-O-L-lysyl)-sn-glycerol + tRNA(Lys)</text>
        <dbReference type="Rhea" id="RHEA:10668"/>
        <dbReference type="Rhea" id="RHEA-COMP:9696"/>
        <dbReference type="Rhea" id="RHEA-COMP:9697"/>
        <dbReference type="ChEBI" id="CHEBI:64716"/>
        <dbReference type="ChEBI" id="CHEBI:75792"/>
        <dbReference type="ChEBI" id="CHEBI:78442"/>
        <dbReference type="ChEBI" id="CHEBI:78529"/>
        <dbReference type="EC" id="2.3.2.3"/>
    </reaction>
</comment>
<evidence type="ECO:0000256" key="2">
    <source>
        <dbReference type="ARBA" id="ARBA00022475"/>
    </source>
</evidence>
<dbReference type="Proteomes" id="UP000190625">
    <property type="component" value="Unassembled WGS sequence"/>
</dbReference>
<feature type="transmembrane region" description="Helical" evidence="6">
    <location>
        <begin position="234"/>
        <end position="256"/>
    </location>
</feature>
<protein>
    <recommendedName>
        <fullName evidence="6">Phosphatidylglycerol lysyltransferase</fullName>
        <ecNumber evidence="6">2.3.2.3</ecNumber>
    </recommendedName>
    <alternativeName>
        <fullName evidence="6">Lysylphosphatidylglycerol synthase</fullName>
    </alternativeName>
</protein>
<accession>A0A1T4PV00</accession>
<keyword evidence="3 6" id="KW-0812">Transmembrane</keyword>
<feature type="transmembrane region" description="Helical" evidence="6">
    <location>
        <begin position="202"/>
        <end position="222"/>
    </location>
</feature>
<evidence type="ECO:0000313" key="7">
    <source>
        <dbReference type="EMBL" id="SJZ95186.1"/>
    </source>
</evidence>
<keyword evidence="4 6" id="KW-1133">Transmembrane helix</keyword>
<keyword evidence="6" id="KW-0808">Transferase</keyword>
<proteinExistence type="inferred from homology"/>
<dbReference type="EC" id="2.3.2.3" evidence="6"/>
<comment type="similarity">
    <text evidence="6">Belongs to the LPG synthase family.</text>
</comment>
<feature type="transmembrane region" description="Helical" evidence="6">
    <location>
        <begin position="101"/>
        <end position="121"/>
    </location>
</feature>
<dbReference type="PANTHER" id="PTHR39087">
    <property type="entry name" value="UPF0104 MEMBRANE PROTEIN MJ1595"/>
    <property type="match status" value="1"/>
</dbReference>
<keyword evidence="2" id="KW-1003">Cell membrane</keyword>
<feature type="transmembrane region" description="Helical" evidence="6">
    <location>
        <begin position="20"/>
        <end position="42"/>
    </location>
</feature>
<dbReference type="NCBIfam" id="TIGR00374">
    <property type="entry name" value="flippase-like domain"/>
    <property type="match status" value="1"/>
</dbReference>
<dbReference type="STRING" id="142842.SAMN02745118_02324"/>
<sequence length="292" mass="32942">MDLKELIKAGRLLILNPKLLLIFAIGYSLAFWLRSIAWLELFKEKRVNIKDLFSLQMVSLLVNHVSPTKMGEMGKIYLLHQRGYTIAEATSTVVYSRVIDLISLMINVILFSLLSISYISFDWKLLILPLALITSILIGLLIFSRWSLISKIQNKLFNYLLKLQKAFKEISFKQLVKAVLITIPSWILEVSAIMIVTNTLGLDLGLIPLVVVNSFTIMTQVFHITPGGIGTYEASMAFVLGLYGVNWELALSVAVLTHSLKFLYSYIVGGAFTLYESVKLVDIVRFKEKVMG</sequence>
<dbReference type="GO" id="GO:0046677">
    <property type="term" value="P:response to antibiotic"/>
    <property type="evidence" value="ECO:0007669"/>
    <property type="project" value="UniProtKB-KW"/>
</dbReference>
<dbReference type="InterPro" id="IPR022791">
    <property type="entry name" value="L-PG_synthase/AglD"/>
</dbReference>
<feature type="transmembrane region" description="Helical" evidence="6">
    <location>
        <begin position="127"/>
        <end position="148"/>
    </location>
</feature>
<keyword evidence="6" id="KW-0443">Lipid metabolism</keyword>
<keyword evidence="5 6" id="KW-0472">Membrane</keyword>
<organism evidence="7 8">
    <name type="scientific">Selenihalanaerobacter shriftii</name>
    <dbReference type="NCBI Taxonomy" id="142842"/>
    <lineage>
        <taxon>Bacteria</taxon>
        <taxon>Bacillati</taxon>
        <taxon>Bacillota</taxon>
        <taxon>Clostridia</taxon>
        <taxon>Halanaerobiales</taxon>
        <taxon>Halobacteroidaceae</taxon>
        <taxon>Selenihalanaerobacter</taxon>
    </lineage>
</organism>
<dbReference type="PANTHER" id="PTHR39087:SF2">
    <property type="entry name" value="UPF0104 MEMBRANE PROTEIN MJ1595"/>
    <property type="match status" value="1"/>
</dbReference>
<evidence type="ECO:0000256" key="6">
    <source>
        <dbReference type="RuleBase" id="RU363042"/>
    </source>
</evidence>
<comment type="function">
    <text evidence="6">Catalyzes the transfer of a lysyl group from L-lysyl-tRNA(Lys) to membrane-bound phosphatidylglycerol (PG), which produces lysylphosphatidylglycerol (LPG), a major component of the bacterial membrane with a positive net charge. LPG synthesis contributes to bacterial virulence as it is involved in the resistance mechanism against cationic antimicrobial peptides (CAMP) produces by the host's immune system (defensins, cathelicidins) and by the competing microorganisms.</text>
</comment>
<keyword evidence="8" id="KW-1185">Reference proteome</keyword>